<feature type="transmembrane region" description="Helical" evidence="1">
    <location>
        <begin position="16"/>
        <end position="35"/>
    </location>
</feature>
<reference evidence="2 3" key="1">
    <citation type="submission" date="2023-01" db="EMBL/GenBank/DDBJ databases">
        <title>Analysis of 21 Apiospora genomes using comparative genomics revels a genus with tremendous synthesis potential of carbohydrate active enzymes and secondary metabolites.</title>
        <authorList>
            <person name="Sorensen T."/>
        </authorList>
    </citation>
    <scope>NUCLEOTIDE SEQUENCE [LARGE SCALE GENOMIC DNA]</scope>
    <source>
        <strain evidence="2 3">CBS 135458</strain>
    </source>
</reference>
<keyword evidence="3" id="KW-1185">Reference proteome</keyword>
<evidence type="ECO:0000313" key="3">
    <source>
        <dbReference type="Proteomes" id="UP001480595"/>
    </source>
</evidence>
<dbReference type="GeneID" id="92085700"/>
<keyword evidence="1" id="KW-1133">Transmembrane helix</keyword>
<keyword evidence="1" id="KW-0812">Transmembrane</keyword>
<dbReference type="EMBL" id="JAQQWL010000002">
    <property type="protein sequence ID" value="KAK8086254.1"/>
    <property type="molecule type" value="Genomic_DNA"/>
</dbReference>
<dbReference type="Proteomes" id="UP001480595">
    <property type="component" value="Unassembled WGS sequence"/>
</dbReference>
<accession>A0ABR1WSY2</accession>
<proteinExistence type="predicted"/>
<protein>
    <submittedName>
        <fullName evidence="2">Uncharacterized protein</fullName>
    </submittedName>
</protein>
<evidence type="ECO:0000313" key="2">
    <source>
        <dbReference type="EMBL" id="KAK8086254.1"/>
    </source>
</evidence>
<evidence type="ECO:0000256" key="1">
    <source>
        <dbReference type="SAM" id="Phobius"/>
    </source>
</evidence>
<gene>
    <name evidence="2" type="ORF">PG994_001228</name>
</gene>
<name>A0ABR1WSY2_9PEZI</name>
<dbReference type="RefSeq" id="XP_066720778.1">
    <property type="nucleotide sequence ID" value="XM_066852637.1"/>
</dbReference>
<organism evidence="2 3">
    <name type="scientific">Apiospora phragmitis</name>
    <dbReference type="NCBI Taxonomy" id="2905665"/>
    <lineage>
        <taxon>Eukaryota</taxon>
        <taxon>Fungi</taxon>
        <taxon>Dikarya</taxon>
        <taxon>Ascomycota</taxon>
        <taxon>Pezizomycotina</taxon>
        <taxon>Sordariomycetes</taxon>
        <taxon>Xylariomycetidae</taxon>
        <taxon>Amphisphaeriales</taxon>
        <taxon>Apiosporaceae</taxon>
        <taxon>Apiospora</taxon>
    </lineage>
</organism>
<keyword evidence="1" id="KW-0472">Membrane</keyword>
<comment type="caution">
    <text evidence="2">The sequence shown here is derived from an EMBL/GenBank/DDBJ whole genome shotgun (WGS) entry which is preliminary data.</text>
</comment>
<sequence length="160" mass="17589">MANTDSSGNMDVTAESIIALVGIVLALPPCIVLVWKWRIIRRALRSGQHITTTLPVAETPQEVAAIQRLSLGDDVAPILPLHHGQRTFEELVIVVVVDDHKQFVDDGRLDFRGAAVDIQGLVVHHYSRLHTDFLGNRTNLAYYGDKGVTLVCSNSGKRSQ</sequence>